<evidence type="ECO:0000313" key="3">
    <source>
        <dbReference type="Proteomes" id="UP000244064"/>
    </source>
</evidence>
<evidence type="ECO:0008006" key="4">
    <source>
        <dbReference type="Google" id="ProtNLM"/>
    </source>
</evidence>
<dbReference type="Proteomes" id="UP000244064">
    <property type="component" value="Unassembled WGS sequence"/>
</dbReference>
<name>A0A2T5P548_9PSED</name>
<keyword evidence="1" id="KW-0732">Signal</keyword>
<dbReference type="AlphaFoldDB" id="A0A2T5P548"/>
<dbReference type="OrthoDB" id="9796958at2"/>
<evidence type="ECO:0000256" key="1">
    <source>
        <dbReference type="SAM" id="SignalP"/>
    </source>
</evidence>
<gene>
    <name evidence="2" type="ORF">DBO85_18840</name>
</gene>
<dbReference type="EMBL" id="QASN01000022">
    <property type="protein sequence ID" value="PTU72807.1"/>
    <property type="molecule type" value="Genomic_DNA"/>
</dbReference>
<protein>
    <recommendedName>
        <fullName evidence="4">Lipoprotein</fullName>
    </recommendedName>
</protein>
<reference evidence="2 3" key="1">
    <citation type="submission" date="2018-04" db="EMBL/GenBank/DDBJ databases">
        <title>Pseudomonas sp. nov., isolated from mangrove soil.</title>
        <authorList>
            <person name="Chen C."/>
        </authorList>
    </citation>
    <scope>NUCLEOTIDE SEQUENCE [LARGE SCALE GENOMIC DNA]</scope>
    <source>
        <strain evidence="2 3">TC-11</strain>
    </source>
</reference>
<keyword evidence="3" id="KW-1185">Reference proteome</keyword>
<dbReference type="RefSeq" id="WP_108109356.1">
    <property type="nucleotide sequence ID" value="NZ_QASN01000022.1"/>
</dbReference>
<sequence>MRSWILVFAVLAGCAGNPAQQADKLNAALDAQYSPMRYKYSQTGSALHIETVLAGEPGQSAANDDIRRAALDYIEGHCGFDEQSLKQVRIVRHLPPVWYEVWVFDSSSQGGRGATGISVVMNYRPEIDKTDVSFHAPGNVCS</sequence>
<comment type="caution">
    <text evidence="2">The sequence shown here is derived from an EMBL/GenBank/DDBJ whole genome shotgun (WGS) entry which is preliminary data.</text>
</comment>
<evidence type="ECO:0000313" key="2">
    <source>
        <dbReference type="EMBL" id="PTU72807.1"/>
    </source>
</evidence>
<organism evidence="2 3">
    <name type="scientific">Pseudomonas mangrovi</name>
    <dbReference type="NCBI Taxonomy" id="2161748"/>
    <lineage>
        <taxon>Bacteria</taxon>
        <taxon>Pseudomonadati</taxon>
        <taxon>Pseudomonadota</taxon>
        <taxon>Gammaproteobacteria</taxon>
        <taxon>Pseudomonadales</taxon>
        <taxon>Pseudomonadaceae</taxon>
        <taxon>Pseudomonas</taxon>
    </lineage>
</organism>
<accession>A0A2T5P548</accession>
<feature type="signal peptide" evidence="1">
    <location>
        <begin position="1"/>
        <end position="21"/>
    </location>
</feature>
<proteinExistence type="predicted"/>
<feature type="chain" id="PRO_5015532160" description="Lipoprotein" evidence="1">
    <location>
        <begin position="22"/>
        <end position="142"/>
    </location>
</feature>